<organism evidence="2 3">
    <name type="scientific">Cutaneotrichosporon cavernicola</name>
    <dbReference type="NCBI Taxonomy" id="279322"/>
    <lineage>
        <taxon>Eukaryota</taxon>
        <taxon>Fungi</taxon>
        <taxon>Dikarya</taxon>
        <taxon>Basidiomycota</taxon>
        <taxon>Agaricomycotina</taxon>
        <taxon>Tremellomycetes</taxon>
        <taxon>Trichosporonales</taxon>
        <taxon>Trichosporonaceae</taxon>
        <taxon>Cutaneotrichosporon</taxon>
    </lineage>
</organism>
<evidence type="ECO:0000313" key="3">
    <source>
        <dbReference type="Proteomes" id="UP001233271"/>
    </source>
</evidence>
<feature type="compositionally biased region" description="Pro residues" evidence="1">
    <location>
        <begin position="148"/>
        <end position="188"/>
    </location>
</feature>
<sequence length="441" mass="47980">MPWQFDNSGGRRSVNEQPVPPYSNTIRSPTIPVPGNPLRQVAQQHPVLHYFDSRNEFHVPRHESYVPPNDSYVLRNGSYVFMPPPHTIADEPTTVPDPPTTNPITPPPSNPPAPRTDEPTAPPSVTQHSPVNRALPTLPLLPAVSPLPTQPPAQQPSPPQQVSPPQVPSPVAAPPSPPAAAPPPPSIVAPLPSPPPVVVPASARLPVSPASAPDSPSADEEEITDDDVWKNGDFEVTSSDNVRFLVPSFHLYSASAVFRDMYGLNPDAERKVTLIDPDFENAKTFRLFLQLATSGHFADTPAYNTCSGANELLALLDFTKKWEAEPTRNSLWYILSNDRNTANCGMWTFKVAAHWEQAALCVSLIRARPLTTWAASGNALTNGTDKASVYDAYHWPHALVKDMPQKYMWALGRAYGGSINKTGGLEAHLANEFEKFLKAAG</sequence>
<dbReference type="GeneID" id="85497629"/>
<feature type="compositionally biased region" description="Low complexity" evidence="1">
    <location>
        <begin position="206"/>
        <end position="216"/>
    </location>
</feature>
<accession>A0AA48L883</accession>
<feature type="region of interest" description="Disordered" evidence="1">
    <location>
        <begin position="206"/>
        <end position="226"/>
    </location>
</feature>
<reference evidence="2" key="1">
    <citation type="journal article" date="2023" name="BMC Genomics">
        <title>Chromosome-level genome assemblies of Cutaneotrichosporon spp. (Trichosporonales, Basidiomycota) reveal imbalanced evolution between nucleotide sequences and chromosome synteny.</title>
        <authorList>
            <person name="Kobayashi Y."/>
            <person name="Kayamori A."/>
            <person name="Aoki K."/>
            <person name="Shiwa Y."/>
            <person name="Matsutani M."/>
            <person name="Fujita N."/>
            <person name="Sugita T."/>
            <person name="Iwasaki W."/>
            <person name="Tanaka N."/>
            <person name="Takashima M."/>
        </authorList>
    </citation>
    <scope>NUCLEOTIDE SEQUENCE</scope>
    <source>
        <strain evidence="2">HIS019</strain>
    </source>
</reference>
<dbReference type="RefSeq" id="XP_060459024.1">
    <property type="nucleotide sequence ID" value="XM_060602651.1"/>
</dbReference>
<evidence type="ECO:0008006" key="4">
    <source>
        <dbReference type="Google" id="ProtNLM"/>
    </source>
</evidence>
<dbReference type="EMBL" id="AP028217">
    <property type="protein sequence ID" value="BEI93759.1"/>
    <property type="molecule type" value="Genomic_DNA"/>
</dbReference>
<name>A0AA48L883_9TREE</name>
<dbReference type="Proteomes" id="UP001233271">
    <property type="component" value="Chromosome 6"/>
</dbReference>
<protein>
    <recommendedName>
        <fullName evidence="4">BTB domain-containing protein</fullName>
    </recommendedName>
</protein>
<keyword evidence="3" id="KW-1185">Reference proteome</keyword>
<feature type="region of interest" description="Disordered" evidence="1">
    <location>
        <begin position="1"/>
        <end position="38"/>
    </location>
</feature>
<feature type="compositionally biased region" description="Acidic residues" evidence="1">
    <location>
        <begin position="217"/>
        <end position="226"/>
    </location>
</feature>
<dbReference type="AlphaFoldDB" id="A0AA48L883"/>
<feature type="region of interest" description="Disordered" evidence="1">
    <location>
        <begin position="84"/>
        <end position="188"/>
    </location>
</feature>
<dbReference type="KEGG" id="ccac:CcaHIS019_0602180"/>
<proteinExistence type="predicted"/>
<feature type="compositionally biased region" description="Pro residues" evidence="1">
    <location>
        <begin position="95"/>
        <end position="114"/>
    </location>
</feature>
<evidence type="ECO:0000313" key="2">
    <source>
        <dbReference type="EMBL" id="BEI93759.1"/>
    </source>
</evidence>
<evidence type="ECO:0000256" key="1">
    <source>
        <dbReference type="SAM" id="MobiDB-lite"/>
    </source>
</evidence>
<gene>
    <name evidence="2" type="ORF">CcaverHIS019_0602180</name>
</gene>